<dbReference type="EMBL" id="BMMZ01000014">
    <property type="protein sequence ID" value="GGL79085.1"/>
    <property type="molecule type" value="Genomic_DNA"/>
</dbReference>
<protein>
    <submittedName>
        <fullName evidence="1">Uncharacterized protein</fullName>
    </submittedName>
</protein>
<evidence type="ECO:0000313" key="1">
    <source>
        <dbReference type="EMBL" id="GGL79085.1"/>
    </source>
</evidence>
<dbReference type="Proteomes" id="UP000613840">
    <property type="component" value="Unassembled WGS sequence"/>
</dbReference>
<sequence>MIATLTAPTPAPIAQVARLGFTDGWLILPPAFLNLQRPVMIIDHAHIGDPDQYGLEPFGTRDPTRRPPRIALMIRCFGNTINVYRQNTGMIIATTFSVADHTAKMINAFSEAVLLVGRTYELESTWAALWTMSIGRAPIEHALPGSGGSR</sequence>
<name>A0A917SG04_9ACTN</name>
<accession>A0A917SG04</accession>
<reference evidence="1" key="2">
    <citation type="submission" date="2020-09" db="EMBL/GenBank/DDBJ databases">
        <authorList>
            <person name="Sun Q."/>
            <person name="Zhou Y."/>
        </authorList>
    </citation>
    <scope>NUCLEOTIDE SEQUENCE</scope>
    <source>
        <strain evidence="1">CGMCC 4.7306</strain>
    </source>
</reference>
<gene>
    <name evidence="1" type="ORF">GCM10011575_41810</name>
</gene>
<dbReference type="AlphaFoldDB" id="A0A917SG04"/>
<dbReference type="RefSeq" id="WP_188897485.1">
    <property type="nucleotide sequence ID" value="NZ_BMMZ01000014.1"/>
</dbReference>
<keyword evidence="2" id="KW-1185">Reference proteome</keyword>
<evidence type="ECO:0000313" key="2">
    <source>
        <dbReference type="Proteomes" id="UP000613840"/>
    </source>
</evidence>
<reference evidence="1" key="1">
    <citation type="journal article" date="2014" name="Int. J. Syst. Evol. Microbiol.">
        <title>Complete genome sequence of Corynebacterium casei LMG S-19264T (=DSM 44701T), isolated from a smear-ripened cheese.</title>
        <authorList>
            <consortium name="US DOE Joint Genome Institute (JGI-PGF)"/>
            <person name="Walter F."/>
            <person name="Albersmeier A."/>
            <person name="Kalinowski J."/>
            <person name="Ruckert C."/>
        </authorList>
    </citation>
    <scope>NUCLEOTIDE SEQUENCE</scope>
    <source>
        <strain evidence="1">CGMCC 4.7306</strain>
    </source>
</reference>
<organism evidence="1 2">
    <name type="scientific">Microlunatus endophyticus</name>
    <dbReference type="NCBI Taxonomy" id="1716077"/>
    <lineage>
        <taxon>Bacteria</taxon>
        <taxon>Bacillati</taxon>
        <taxon>Actinomycetota</taxon>
        <taxon>Actinomycetes</taxon>
        <taxon>Propionibacteriales</taxon>
        <taxon>Propionibacteriaceae</taxon>
        <taxon>Microlunatus</taxon>
    </lineage>
</organism>
<proteinExistence type="predicted"/>
<comment type="caution">
    <text evidence="1">The sequence shown here is derived from an EMBL/GenBank/DDBJ whole genome shotgun (WGS) entry which is preliminary data.</text>
</comment>